<dbReference type="KEGG" id="nha:Nham_2822"/>
<proteinExistence type="predicted"/>
<feature type="transmembrane region" description="Helical" evidence="1">
    <location>
        <begin position="42"/>
        <end position="66"/>
    </location>
</feature>
<gene>
    <name evidence="2" type="ordered locus">Nham_2822</name>
</gene>
<name>Q1QJK4_NITHX</name>
<dbReference type="AlphaFoldDB" id="Q1QJK4"/>
<sequence length="87" mass="9380">MEGMSKGRMVVLVALTAILIITGVWTISVLNGISGTDMSIHGWIALGLGTFFSLVIGCGLMILMFISSRRGYDEAADPFRKRHPPSP</sequence>
<keyword evidence="1" id="KW-0472">Membrane</keyword>
<reference evidence="2 3" key="1">
    <citation type="submission" date="2006-03" db="EMBL/GenBank/DDBJ databases">
        <title>Complete sequence of chromosome of Nitrobacter hamburgensis X14.</title>
        <authorList>
            <consortium name="US DOE Joint Genome Institute"/>
            <person name="Copeland A."/>
            <person name="Lucas S."/>
            <person name="Lapidus A."/>
            <person name="Barry K."/>
            <person name="Detter J.C."/>
            <person name="Glavina del Rio T."/>
            <person name="Hammon N."/>
            <person name="Israni S."/>
            <person name="Dalin E."/>
            <person name="Tice H."/>
            <person name="Pitluck S."/>
            <person name="Chain P."/>
            <person name="Malfatti S."/>
            <person name="Shin M."/>
            <person name="Vergez L."/>
            <person name="Schmutz J."/>
            <person name="Larimer F."/>
            <person name="Land M."/>
            <person name="Hauser L."/>
            <person name="Kyrpides N."/>
            <person name="Ivanova N."/>
            <person name="Ward B."/>
            <person name="Arp D."/>
            <person name="Klotz M."/>
            <person name="Stein L."/>
            <person name="O'Mullan G."/>
            <person name="Starkenburg S."/>
            <person name="Sayavedra L."/>
            <person name="Poret-Peterson A.T."/>
            <person name="Gentry M.E."/>
            <person name="Bruce D."/>
            <person name="Richardson P."/>
        </authorList>
    </citation>
    <scope>NUCLEOTIDE SEQUENCE [LARGE SCALE GENOMIC DNA]</scope>
    <source>
        <strain evidence="3">DSM 10229 / NCIMB 13809 / X14</strain>
    </source>
</reference>
<dbReference type="EMBL" id="CP000319">
    <property type="protein sequence ID" value="ABE63593.1"/>
    <property type="molecule type" value="Genomic_DNA"/>
</dbReference>
<dbReference type="HOGENOM" id="CLU_164050_1_0_5"/>
<protein>
    <submittedName>
        <fullName evidence="2">Uncharacterized protein</fullName>
    </submittedName>
</protein>
<evidence type="ECO:0000313" key="3">
    <source>
        <dbReference type="Proteomes" id="UP000001953"/>
    </source>
</evidence>
<organism evidence="2 3">
    <name type="scientific">Nitrobacter hamburgensis (strain DSM 10229 / NCIMB 13809 / X14)</name>
    <dbReference type="NCBI Taxonomy" id="323097"/>
    <lineage>
        <taxon>Bacteria</taxon>
        <taxon>Pseudomonadati</taxon>
        <taxon>Pseudomonadota</taxon>
        <taxon>Alphaproteobacteria</taxon>
        <taxon>Hyphomicrobiales</taxon>
        <taxon>Nitrobacteraceae</taxon>
        <taxon>Nitrobacter</taxon>
    </lineage>
</organism>
<evidence type="ECO:0000313" key="2">
    <source>
        <dbReference type="EMBL" id="ABE63593.1"/>
    </source>
</evidence>
<accession>Q1QJK4</accession>
<evidence type="ECO:0000256" key="1">
    <source>
        <dbReference type="SAM" id="Phobius"/>
    </source>
</evidence>
<keyword evidence="1" id="KW-1133">Transmembrane helix</keyword>
<dbReference type="eggNOG" id="ENOG50339PG">
    <property type="taxonomic scope" value="Bacteria"/>
</dbReference>
<dbReference type="Proteomes" id="UP000001953">
    <property type="component" value="Chromosome"/>
</dbReference>
<keyword evidence="1" id="KW-0812">Transmembrane</keyword>
<keyword evidence="3" id="KW-1185">Reference proteome</keyword>